<feature type="transmembrane region" description="Helical" evidence="7">
    <location>
        <begin position="88"/>
        <end position="108"/>
    </location>
</feature>
<reference evidence="8" key="1">
    <citation type="submission" date="2016-10" db="EMBL/GenBank/DDBJ databases">
        <title>Sequence of Gallionella enrichment culture.</title>
        <authorList>
            <person name="Poehlein A."/>
            <person name="Muehling M."/>
            <person name="Daniel R."/>
        </authorList>
    </citation>
    <scope>NUCLEOTIDE SEQUENCE</scope>
</reference>
<evidence type="ECO:0000313" key="8">
    <source>
        <dbReference type="EMBL" id="OIQ91696.1"/>
    </source>
</evidence>
<organism evidence="8">
    <name type="scientific">mine drainage metagenome</name>
    <dbReference type="NCBI Taxonomy" id="410659"/>
    <lineage>
        <taxon>unclassified sequences</taxon>
        <taxon>metagenomes</taxon>
        <taxon>ecological metagenomes</taxon>
    </lineage>
</organism>
<dbReference type="EMBL" id="MLJW01000252">
    <property type="protein sequence ID" value="OIQ91696.1"/>
    <property type="molecule type" value="Genomic_DNA"/>
</dbReference>
<evidence type="ECO:0000256" key="2">
    <source>
        <dbReference type="ARBA" id="ARBA00022448"/>
    </source>
</evidence>
<feature type="transmembrane region" description="Helical" evidence="7">
    <location>
        <begin position="22"/>
        <end position="52"/>
    </location>
</feature>
<comment type="subcellular location">
    <subcellularLocation>
        <location evidence="1">Cell membrane</location>
        <topology evidence="1">Multi-pass membrane protein</topology>
    </subcellularLocation>
</comment>
<sequence length="264" mass="27150">MLIFGTGLHAAPSSTDLSVLDFWVLGSGAAAGSLVFGISGFAFGLTASVIWLQVLSPLQVVPLVVICPLVMNLVTLPRIRRDINLTRLWPFALGSTLGVPLGVSLLGAIDANELRAAIGVLLVGYSGYALMTPRLPLVLLPAGPGRVADTGVGLLGGLLGGVSGLSVVLPSVWIAMRGGSKAEQRGLLQSFGLYCHLLTLGAFATLIGMGAETFKALALCVPISVTGSLVGMRIFARLSPGGFQRAIIWIILAGGIGLLARAAR</sequence>
<comment type="caution">
    <text evidence="8">The sequence shown here is derived from an EMBL/GenBank/DDBJ whole genome shotgun (WGS) entry which is preliminary data.</text>
</comment>
<name>A0A1J5R6T6_9ZZZZ</name>
<feature type="transmembrane region" description="Helical" evidence="7">
    <location>
        <begin position="58"/>
        <end position="76"/>
    </location>
</feature>
<proteinExistence type="predicted"/>
<evidence type="ECO:0000256" key="3">
    <source>
        <dbReference type="ARBA" id="ARBA00022475"/>
    </source>
</evidence>
<accession>A0A1J5R6T6</accession>
<keyword evidence="2" id="KW-0813">Transport</keyword>
<evidence type="ECO:0000256" key="4">
    <source>
        <dbReference type="ARBA" id="ARBA00022692"/>
    </source>
</evidence>
<dbReference type="Pfam" id="PF01925">
    <property type="entry name" value="TauE"/>
    <property type="match status" value="1"/>
</dbReference>
<keyword evidence="6 7" id="KW-0472">Membrane</keyword>
<keyword evidence="3" id="KW-1003">Cell membrane</keyword>
<keyword evidence="5 7" id="KW-1133">Transmembrane helix</keyword>
<feature type="transmembrane region" description="Helical" evidence="7">
    <location>
        <begin position="152"/>
        <end position="175"/>
    </location>
</feature>
<protein>
    <submittedName>
        <fullName evidence="8">Sulfite exporter TauE/SafE</fullName>
    </submittedName>
</protein>
<gene>
    <name evidence="8" type="ORF">GALL_263920</name>
</gene>
<evidence type="ECO:0000256" key="7">
    <source>
        <dbReference type="SAM" id="Phobius"/>
    </source>
</evidence>
<evidence type="ECO:0000256" key="6">
    <source>
        <dbReference type="ARBA" id="ARBA00023136"/>
    </source>
</evidence>
<feature type="transmembrane region" description="Helical" evidence="7">
    <location>
        <begin position="114"/>
        <end position="131"/>
    </location>
</feature>
<dbReference type="PANTHER" id="PTHR30269">
    <property type="entry name" value="TRANSMEMBRANE PROTEIN YFCA"/>
    <property type="match status" value="1"/>
</dbReference>
<feature type="transmembrane region" description="Helical" evidence="7">
    <location>
        <begin position="242"/>
        <end position="260"/>
    </location>
</feature>
<dbReference type="InterPro" id="IPR052017">
    <property type="entry name" value="TSUP"/>
</dbReference>
<dbReference type="InterPro" id="IPR002781">
    <property type="entry name" value="TM_pro_TauE-like"/>
</dbReference>
<evidence type="ECO:0000256" key="5">
    <source>
        <dbReference type="ARBA" id="ARBA00022989"/>
    </source>
</evidence>
<dbReference type="AlphaFoldDB" id="A0A1J5R6T6"/>
<keyword evidence="4 7" id="KW-0812">Transmembrane</keyword>
<dbReference type="PANTHER" id="PTHR30269:SF37">
    <property type="entry name" value="MEMBRANE TRANSPORTER PROTEIN"/>
    <property type="match status" value="1"/>
</dbReference>
<dbReference type="GO" id="GO:0005886">
    <property type="term" value="C:plasma membrane"/>
    <property type="evidence" value="ECO:0007669"/>
    <property type="project" value="UniProtKB-SubCell"/>
</dbReference>
<feature type="transmembrane region" description="Helical" evidence="7">
    <location>
        <begin position="187"/>
        <end position="209"/>
    </location>
</feature>
<evidence type="ECO:0000256" key="1">
    <source>
        <dbReference type="ARBA" id="ARBA00004651"/>
    </source>
</evidence>